<feature type="compositionally biased region" description="Acidic residues" evidence="1">
    <location>
        <begin position="110"/>
        <end position="119"/>
    </location>
</feature>
<dbReference type="Proteomes" id="UP000799753">
    <property type="component" value="Unassembled WGS sequence"/>
</dbReference>
<proteinExistence type="predicted"/>
<dbReference type="AlphaFoldDB" id="A0A6A6S6Z5"/>
<accession>A0A6A6S6Z5</accession>
<evidence type="ECO:0000313" key="2">
    <source>
        <dbReference type="EMBL" id="KAF2642972.1"/>
    </source>
</evidence>
<name>A0A6A6S6Z5_9PLEO</name>
<feature type="region of interest" description="Disordered" evidence="1">
    <location>
        <begin position="15"/>
        <end position="119"/>
    </location>
</feature>
<feature type="compositionally biased region" description="Basic and acidic residues" evidence="1">
    <location>
        <begin position="48"/>
        <end position="82"/>
    </location>
</feature>
<keyword evidence="3" id="KW-1185">Reference proteome</keyword>
<reference evidence="2" key="1">
    <citation type="journal article" date="2020" name="Stud. Mycol.">
        <title>101 Dothideomycetes genomes: a test case for predicting lifestyles and emergence of pathogens.</title>
        <authorList>
            <person name="Haridas S."/>
            <person name="Albert R."/>
            <person name="Binder M."/>
            <person name="Bloem J."/>
            <person name="Labutti K."/>
            <person name="Salamov A."/>
            <person name="Andreopoulos B."/>
            <person name="Baker S."/>
            <person name="Barry K."/>
            <person name="Bills G."/>
            <person name="Bluhm B."/>
            <person name="Cannon C."/>
            <person name="Castanera R."/>
            <person name="Culley D."/>
            <person name="Daum C."/>
            <person name="Ezra D."/>
            <person name="Gonzalez J."/>
            <person name="Henrissat B."/>
            <person name="Kuo A."/>
            <person name="Liang C."/>
            <person name="Lipzen A."/>
            <person name="Lutzoni F."/>
            <person name="Magnuson J."/>
            <person name="Mondo S."/>
            <person name="Nolan M."/>
            <person name="Ohm R."/>
            <person name="Pangilinan J."/>
            <person name="Park H.-J."/>
            <person name="Ramirez L."/>
            <person name="Alfaro M."/>
            <person name="Sun H."/>
            <person name="Tritt A."/>
            <person name="Yoshinaga Y."/>
            <person name="Zwiers L.-H."/>
            <person name="Turgeon B."/>
            <person name="Goodwin S."/>
            <person name="Spatafora J."/>
            <person name="Crous P."/>
            <person name="Grigoriev I."/>
        </authorList>
    </citation>
    <scope>NUCLEOTIDE SEQUENCE</scope>
    <source>
        <strain evidence="2">CBS 473.64</strain>
    </source>
</reference>
<protein>
    <submittedName>
        <fullName evidence="2">Uncharacterized protein</fullName>
    </submittedName>
</protein>
<dbReference type="EMBL" id="MU006780">
    <property type="protein sequence ID" value="KAF2642972.1"/>
    <property type="molecule type" value="Genomic_DNA"/>
</dbReference>
<evidence type="ECO:0000256" key="1">
    <source>
        <dbReference type="SAM" id="MobiDB-lite"/>
    </source>
</evidence>
<feature type="compositionally biased region" description="Basic and acidic residues" evidence="1">
    <location>
        <begin position="16"/>
        <end position="25"/>
    </location>
</feature>
<organism evidence="2 3">
    <name type="scientific">Massarina eburnea CBS 473.64</name>
    <dbReference type="NCBI Taxonomy" id="1395130"/>
    <lineage>
        <taxon>Eukaryota</taxon>
        <taxon>Fungi</taxon>
        <taxon>Dikarya</taxon>
        <taxon>Ascomycota</taxon>
        <taxon>Pezizomycotina</taxon>
        <taxon>Dothideomycetes</taxon>
        <taxon>Pleosporomycetidae</taxon>
        <taxon>Pleosporales</taxon>
        <taxon>Massarineae</taxon>
        <taxon>Massarinaceae</taxon>
        <taxon>Massarina</taxon>
    </lineage>
</organism>
<evidence type="ECO:0000313" key="3">
    <source>
        <dbReference type="Proteomes" id="UP000799753"/>
    </source>
</evidence>
<gene>
    <name evidence="2" type="ORF">P280DRAFT_467081</name>
</gene>
<dbReference type="OrthoDB" id="428895at2759"/>
<feature type="compositionally biased region" description="Basic and acidic residues" evidence="1">
    <location>
        <begin position="90"/>
        <end position="99"/>
    </location>
</feature>
<sequence length="131" mass="14359">MSRPGVNLAITADGETYNKLRRPDDFVASLAKPSPSEPAPAKPSVGESSKRKHDEAEISDSGSDKEPESKRAREEHIRKPVAAEKTLVPDPRRISRPIRECGMQSMFPGLDDDDSADDSTQDALAYLRGVR</sequence>